<name>A0ABM1HE98_SOLPN</name>
<dbReference type="InterPro" id="IPR002156">
    <property type="entry name" value="RNaseH_domain"/>
</dbReference>
<reference evidence="3" key="2">
    <citation type="submission" date="2025-08" db="UniProtKB">
        <authorList>
            <consortium name="RefSeq"/>
        </authorList>
    </citation>
    <scope>IDENTIFICATION</scope>
</reference>
<dbReference type="GeneID" id="107027703"/>
<dbReference type="PANTHER" id="PTHR48475">
    <property type="entry name" value="RIBONUCLEASE H"/>
    <property type="match status" value="1"/>
</dbReference>
<evidence type="ECO:0000259" key="1">
    <source>
        <dbReference type="Pfam" id="PF13456"/>
    </source>
</evidence>
<dbReference type="Proteomes" id="UP000694930">
    <property type="component" value="Chromosome 8"/>
</dbReference>
<proteinExistence type="predicted"/>
<gene>
    <name evidence="3" type="primary">LOC107027703</name>
</gene>
<sequence length="163" mass="18918">MYVTQKAIKVQALADYLAENPVNEEYEPLKTYFHDEEVSFLGEDISETYPGWRLFFDGAENHKGRAKLQFNCTNNMDKYEACILGLKMAINMNVHKLFVIADLDLLIHQVQGEWAVKNPKITPFGVPKFIITYKGANLNSHLMRDICEQFKITHRISTAYRRQ</sequence>
<accession>A0ABM1HE98</accession>
<dbReference type="InterPro" id="IPR036397">
    <property type="entry name" value="RNaseH_sf"/>
</dbReference>
<reference evidence="2" key="1">
    <citation type="journal article" date="2014" name="Nat. Genet.">
        <title>The genome of the stress-tolerant wild tomato species Solanum pennellii.</title>
        <authorList>
            <person name="Bolger A."/>
            <person name="Scossa F."/>
            <person name="Bolger M.E."/>
            <person name="Lanz C."/>
            <person name="Maumus F."/>
            <person name="Tohge T."/>
            <person name="Quesneville H."/>
            <person name="Alseekh S."/>
            <person name="Sorensen I."/>
            <person name="Lichtenstein G."/>
            <person name="Fich E.A."/>
            <person name="Conte M."/>
            <person name="Keller H."/>
            <person name="Schneeberger K."/>
            <person name="Schwacke R."/>
            <person name="Ofner I."/>
            <person name="Vrebalov J."/>
            <person name="Xu Y."/>
            <person name="Osorio S."/>
            <person name="Aflitos S.A."/>
            <person name="Schijlen E."/>
            <person name="Jimenez-Gomez J.M."/>
            <person name="Ryngajllo M."/>
            <person name="Kimura S."/>
            <person name="Kumar R."/>
            <person name="Koenig D."/>
            <person name="Headland L.R."/>
            <person name="Maloof J.N."/>
            <person name="Sinha N."/>
            <person name="van Ham R.C."/>
            <person name="Lankhorst R.K."/>
            <person name="Mao L."/>
            <person name="Vogel A."/>
            <person name="Arsova B."/>
            <person name="Panstruga R."/>
            <person name="Fei Z."/>
            <person name="Rose J.K."/>
            <person name="Zamir D."/>
            <person name="Carrari F."/>
            <person name="Giovannoni J.J."/>
            <person name="Weigel D."/>
            <person name="Usadel B."/>
            <person name="Fernie A.R."/>
        </authorList>
    </citation>
    <scope>NUCLEOTIDE SEQUENCE [LARGE SCALE GENOMIC DNA]</scope>
    <source>
        <strain evidence="2">cv. LA0716</strain>
    </source>
</reference>
<feature type="domain" description="RNase H type-1" evidence="1">
    <location>
        <begin position="66"/>
        <end position="121"/>
    </location>
</feature>
<evidence type="ECO:0000313" key="3">
    <source>
        <dbReference type="RefSeq" id="XP_015084281.1"/>
    </source>
</evidence>
<dbReference type="Gene3D" id="3.30.420.10">
    <property type="entry name" value="Ribonuclease H-like superfamily/Ribonuclease H"/>
    <property type="match status" value="1"/>
</dbReference>
<organism evidence="2 3">
    <name type="scientific">Solanum pennellii</name>
    <name type="common">Tomato</name>
    <name type="synonym">Lycopersicon pennellii</name>
    <dbReference type="NCBI Taxonomy" id="28526"/>
    <lineage>
        <taxon>Eukaryota</taxon>
        <taxon>Viridiplantae</taxon>
        <taxon>Streptophyta</taxon>
        <taxon>Embryophyta</taxon>
        <taxon>Tracheophyta</taxon>
        <taxon>Spermatophyta</taxon>
        <taxon>Magnoliopsida</taxon>
        <taxon>eudicotyledons</taxon>
        <taxon>Gunneridae</taxon>
        <taxon>Pentapetalae</taxon>
        <taxon>asterids</taxon>
        <taxon>lamiids</taxon>
        <taxon>Solanales</taxon>
        <taxon>Solanaceae</taxon>
        <taxon>Solanoideae</taxon>
        <taxon>Solaneae</taxon>
        <taxon>Solanum</taxon>
        <taxon>Solanum subgen. Lycopersicon</taxon>
    </lineage>
</organism>
<dbReference type="InterPro" id="IPR012337">
    <property type="entry name" value="RNaseH-like_sf"/>
</dbReference>
<protein>
    <submittedName>
        <fullName evidence="3">Uncharacterized protein LOC107027703</fullName>
    </submittedName>
</protein>
<dbReference type="Pfam" id="PF13456">
    <property type="entry name" value="RVT_3"/>
    <property type="match status" value="1"/>
</dbReference>
<dbReference type="PANTHER" id="PTHR48475:SF1">
    <property type="entry name" value="RNASE H TYPE-1 DOMAIN-CONTAINING PROTEIN"/>
    <property type="match status" value="1"/>
</dbReference>
<dbReference type="SUPFAM" id="SSF53098">
    <property type="entry name" value="Ribonuclease H-like"/>
    <property type="match status" value="1"/>
</dbReference>
<keyword evidence="2" id="KW-1185">Reference proteome</keyword>
<evidence type="ECO:0000313" key="2">
    <source>
        <dbReference type="Proteomes" id="UP000694930"/>
    </source>
</evidence>
<dbReference type="RefSeq" id="XP_015084281.1">
    <property type="nucleotide sequence ID" value="XM_015228795.1"/>
</dbReference>